<keyword evidence="11" id="KW-0496">Mitochondrion</keyword>
<dbReference type="KEGG" id="sliu:111360376"/>
<keyword evidence="10" id="KW-0809">Transit peptide</keyword>
<dbReference type="FunFam" id="3.90.870.10:FF:000007">
    <property type="entry name" value="YrdC N6-threonylcarbamoyltransferase domain containing"/>
    <property type="match status" value="1"/>
</dbReference>
<organism evidence="17 18">
    <name type="scientific">Spodoptera litura</name>
    <name type="common">Asian cotton leafworm</name>
    <dbReference type="NCBI Taxonomy" id="69820"/>
    <lineage>
        <taxon>Eukaryota</taxon>
        <taxon>Metazoa</taxon>
        <taxon>Ecdysozoa</taxon>
        <taxon>Arthropoda</taxon>
        <taxon>Hexapoda</taxon>
        <taxon>Insecta</taxon>
        <taxon>Pterygota</taxon>
        <taxon>Neoptera</taxon>
        <taxon>Endopterygota</taxon>
        <taxon>Lepidoptera</taxon>
        <taxon>Glossata</taxon>
        <taxon>Ditrysia</taxon>
        <taxon>Noctuoidea</taxon>
        <taxon>Noctuidae</taxon>
        <taxon>Amphipyrinae</taxon>
        <taxon>Spodoptera</taxon>
    </lineage>
</organism>
<dbReference type="CTD" id="3772640"/>
<dbReference type="RefSeq" id="XP_022832054.1">
    <property type="nucleotide sequence ID" value="XM_022976286.1"/>
</dbReference>
<evidence type="ECO:0000256" key="10">
    <source>
        <dbReference type="ARBA" id="ARBA00022946"/>
    </source>
</evidence>
<dbReference type="InterPro" id="IPR017945">
    <property type="entry name" value="DHBP_synth_RibB-like_a/b_dom"/>
</dbReference>
<reference evidence="18" key="1">
    <citation type="submission" date="2025-08" db="UniProtKB">
        <authorList>
            <consortium name="RefSeq"/>
        </authorList>
    </citation>
    <scope>IDENTIFICATION</scope>
    <source>
        <strain evidence="18">Ishihara</strain>
        <tissue evidence="18">Whole body</tissue>
    </source>
</reference>
<evidence type="ECO:0000256" key="14">
    <source>
        <dbReference type="ARBA" id="ARBA00058524"/>
    </source>
</evidence>
<comment type="function">
    <text evidence="14">Cytoplasmic and mitochondrial threonylcarbamoyl-AMP synthase required for the formation of a threonylcarbamoyl group on adenosine at position 37 (t(6)A37) in tRNAs that read codons beginning with adenine. Catalyzes the conversion of L-threonine, HCO(3)(-)/CO(2) and ATP to give threonylcarbamoyl-AMP (TC-AMP) as the acyladenylate intermediate, with the release of diphosphate. Participates in t(6)A37 formation in cytoplasmic and mitochondrial tRNAs. May regulate the activity of some transporters.</text>
</comment>
<dbReference type="OrthoDB" id="3648309at2759"/>
<sequence>MICVQKLNFLRSLARTKSASPKMKIDKMAPVIQSSEEFASVKAAEFLAKGHVIAVPTDTIYGLACSANCPEAIKKLYAIKGRDSAKPVAICVTHVNDVRKWGESDHLPDDLLHSLLPGPVTVVLEKTKYLDNPFLNPTTTKIGIRIPNHNFMNRVTKSFDKPVALTSANFSNEQSTLSIREFEHLFGHLGAVFDGGVLSQGLEQNRTGSTVIDLSQTGVYNVVRRGISYDRVVKIVECFGLKCMSYS</sequence>
<comment type="subcellular location">
    <subcellularLocation>
        <location evidence="2">Cell membrane</location>
        <topology evidence="2">Peripheral membrane protein</topology>
    </subcellularLocation>
    <subcellularLocation>
        <location evidence="3">Cytoplasm</location>
    </subcellularLocation>
    <subcellularLocation>
        <location evidence="1">Mitochondrion</location>
    </subcellularLocation>
</comment>
<dbReference type="GeneID" id="111360376"/>
<evidence type="ECO:0000256" key="2">
    <source>
        <dbReference type="ARBA" id="ARBA00004202"/>
    </source>
</evidence>
<keyword evidence="7" id="KW-1003">Cell membrane</keyword>
<keyword evidence="8" id="KW-0963">Cytoplasm</keyword>
<protein>
    <recommendedName>
        <fullName evidence="6">Threonylcarbamoyl-AMP synthase</fullName>
        <ecNumber evidence="5">2.7.7.87</ecNumber>
    </recommendedName>
</protein>
<evidence type="ECO:0000256" key="8">
    <source>
        <dbReference type="ARBA" id="ARBA00022490"/>
    </source>
</evidence>
<evidence type="ECO:0000256" key="13">
    <source>
        <dbReference type="ARBA" id="ARBA00048366"/>
    </source>
</evidence>
<dbReference type="InterPro" id="IPR006070">
    <property type="entry name" value="Sua5-like_dom"/>
</dbReference>
<evidence type="ECO:0000256" key="11">
    <source>
        <dbReference type="ARBA" id="ARBA00023128"/>
    </source>
</evidence>
<dbReference type="Proteomes" id="UP000301870">
    <property type="component" value="Chromosome 30"/>
</dbReference>
<evidence type="ECO:0000256" key="3">
    <source>
        <dbReference type="ARBA" id="ARBA00004496"/>
    </source>
</evidence>
<comment type="catalytic activity">
    <reaction evidence="13">
        <text>L-threonine + hydrogencarbonate + ATP = L-threonylcarbamoyladenylate + diphosphate + H2O</text>
        <dbReference type="Rhea" id="RHEA:36407"/>
        <dbReference type="ChEBI" id="CHEBI:15377"/>
        <dbReference type="ChEBI" id="CHEBI:17544"/>
        <dbReference type="ChEBI" id="CHEBI:30616"/>
        <dbReference type="ChEBI" id="CHEBI:33019"/>
        <dbReference type="ChEBI" id="CHEBI:57926"/>
        <dbReference type="ChEBI" id="CHEBI:73682"/>
        <dbReference type="EC" id="2.7.7.87"/>
    </reaction>
</comment>
<dbReference type="SUPFAM" id="SSF55821">
    <property type="entry name" value="YrdC/RibB"/>
    <property type="match status" value="1"/>
</dbReference>
<dbReference type="GO" id="GO:0003725">
    <property type="term" value="F:double-stranded RNA binding"/>
    <property type="evidence" value="ECO:0007669"/>
    <property type="project" value="InterPro"/>
</dbReference>
<dbReference type="Gene3D" id="3.90.870.10">
    <property type="entry name" value="DHBP synthase"/>
    <property type="match status" value="1"/>
</dbReference>
<evidence type="ECO:0000313" key="17">
    <source>
        <dbReference type="Proteomes" id="UP000301870"/>
    </source>
</evidence>
<evidence type="ECO:0000256" key="9">
    <source>
        <dbReference type="ARBA" id="ARBA00022679"/>
    </source>
</evidence>
<gene>
    <name evidence="18" type="primary">LOC111360376</name>
</gene>
<dbReference type="PROSITE" id="PS51163">
    <property type="entry name" value="YRDC"/>
    <property type="match status" value="1"/>
</dbReference>
<dbReference type="GO" id="GO:0006450">
    <property type="term" value="P:regulation of translational fidelity"/>
    <property type="evidence" value="ECO:0007669"/>
    <property type="project" value="TreeGrafter"/>
</dbReference>
<accession>A0A9J7EPF7</accession>
<name>A0A9J7EPF7_SPOLT</name>
<evidence type="ECO:0000256" key="15">
    <source>
        <dbReference type="ARBA" id="ARBA00063146"/>
    </source>
</evidence>
<evidence type="ECO:0000256" key="7">
    <source>
        <dbReference type="ARBA" id="ARBA00022475"/>
    </source>
</evidence>
<dbReference type="GO" id="GO:0000049">
    <property type="term" value="F:tRNA binding"/>
    <property type="evidence" value="ECO:0007669"/>
    <property type="project" value="TreeGrafter"/>
</dbReference>
<dbReference type="AlphaFoldDB" id="A0A9J7EPF7"/>
<evidence type="ECO:0000259" key="16">
    <source>
        <dbReference type="PROSITE" id="PS51163"/>
    </source>
</evidence>
<dbReference type="PANTHER" id="PTHR17490:SF10">
    <property type="entry name" value="THREONYLCARBAMOYL-AMP SYNTHASE"/>
    <property type="match status" value="1"/>
</dbReference>
<dbReference type="GO" id="GO:0005886">
    <property type="term" value="C:plasma membrane"/>
    <property type="evidence" value="ECO:0007669"/>
    <property type="project" value="UniProtKB-SubCell"/>
</dbReference>
<dbReference type="GO" id="GO:0005739">
    <property type="term" value="C:mitochondrion"/>
    <property type="evidence" value="ECO:0007669"/>
    <property type="project" value="UniProtKB-SubCell"/>
</dbReference>
<feature type="domain" description="YrdC-like" evidence="16">
    <location>
        <begin position="37"/>
        <end position="228"/>
    </location>
</feature>
<dbReference type="EC" id="2.7.7.87" evidence="5"/>
<evidence type="ECO:0000256" key="1">
    <source>
        <dbReference type="ARBA" id="ARBA00004173"/>
    </source>
</evidence>
<keyword evidence="12" id="KW-0472">Membrane</keyword>
<keyword evidence="17" id="KW-1185">Reference proteome</keyword>
<evidence type="ECO:0000256" key="6">
    <source>
        <dbReference type="ARBA" id="ARBA00015492"/>
    </source>
</evidence>
<comment type="similarity">
    <text evidence="4">Belongs to the SUA5 family.</text>
</comment>
<dbReference type="PANTHER" id="PTHR17490">
    <property type="entry name" value="SUA5"/>
    <property type="match status" value="1"/>
</dbReference>
<dbReference type="Pfam" id="PF01300">
    <property type="entry name" value="Sua5_yciO_yrdC"/>
    <property type="match status" value="1"/>
</dbReference>
<proteinExistence type="inferred from homology"/>
<keyword evidence="9" id="KW-0808">Transferase</keyword>
<evidence type="ECO:0000256" key="4">
    <source>
        <dbReference type="ARBA" id="ARBA00007663"/>
    </source>
</evidence>
<dbReference type="GO" id="GO:0061710">
    <property type="term" value="F:L-threonylcarbamoyladenylate synthase"/>
    <property type="evidence" value="ECO:0007669"/>
    <property type="project" value="UniProtKB-EC"/>
</dbReference>
<evidence type="ECO:0000256" key="5">
    <source>
        <dbReference type="ARBA" id="ARBA00012584"/>
    </source>
</evidence>
<evidence type="ECO:0000313" key="18">
    <source>
        <dbReference type="RefSeq" id="XP_022832054.1"/>
    </source>
</evidence>
<comment type="subunit">
    <text evidence="15">Interacts with RSC1A1.</text>
</comment>
<dbReference type="InterPro" id="IPR050156">
    <property type="entry name" value="TC-AMP_synthase_SUA5"/>
</dbReference>
<dbReference type="NCBIfam" id="TIGR00057">
    <property type="entry name" value="L-threonylcarbamoyladenylate synthase"/>
    <property type="match status" value="1"/>
</dbReference>
<evidence type="ECO:0000256" key="12">
    <source>
        <dbReference type="ARBA" id="ARBA00023136"/>
    </source>
</evidence>